<evidence type="ECO:0000256" key="11">
    <source>
        <dbReference type="SAM" id="MobiDB-lite"/>
    </source>
</evidence>
<evidence type="ECO:0000259" key="14">
    <source>
        <dbReference type="PROSITE" id="PS50853"/>
    </source>
</evidence>
<keyword evidence="6 12" id="KW-1133">Transmembrane helix</keyword>
<evidence type="ECO:0000256" key="2">
    <source>
        <dbReference type="ARBA" id="ARBA00008921"/>
    </source>
</evidence>
<feature type="chain" id="PRO_5025688177" evidence="13">
    <location>
        <begin position="23"/>
        <end position="813"/>
    </location>
</feature>
<name>A0A671VXP2_SPAAU</name>
<reference evidence="15" key="2">
    <citation type="submission" date="2025-08" db="UniProtKB">
        <authorList>
            <consortium name="Ensembl"/>
        </authorList>
    </citation>
    <scope>IDENTIFICATION</scope>
</reference>
<dbReference type="SUPFAM" id="SSF49265">
    <property type="entry name" value="Fibronectin type III"/>
    <property type="match status" value="3"/>
</dbReference>
<keyword evidence="8" id="KW-1015">Disulfide bond</keyword>
<keyword evidence="7 12" id="KW-0472">Membrane</keyword>
<keyword evidence="4 13" id="KW-0732">Signal</keyword>
<accession>A0A671VXP2</accession>
<evidence type="ECO:0000256" key="4">
    <source>
        <dbReference type="ARBA" id="ARBA00022729"/>
    </source>
</evidence>
<dbReference type="Ensembl" id="ENSSAUT00010033373.1">
    <property type="protein sequence ID" value="ENSSAUP00010031668.1"/>
    <property type="gene ID" value="ENSSAUG00010013514.1"/>
</dbReference>
<feature type="signal peptide" evidence="13">
    <location>
        <begin position="1"/>
        <end position="22"/>
    </location>
</feature>
<dbReference type="InterPro" id="IPR003961">
    <property type="entry name" value="FN3_dom"/>
</dbReference>
<evidence type="ECO:0000313" key="15">
    <source>
        <dbReference type="Ensembl" id="ENSSAUP00010031668.1"/>
    </source>
</evidence>
<dbReference type="InParanoid" id="A0A671VXP2"/>
<dbReference type="Gene3D" id="2.60.40.10">
    <property type="entry name" value="Immunoglobulins"/>
    <property type="match status" value="5"/>
</dbReference>
<dbReference type="InterPro" id="IPR036116">
    <property type="entry name" value="FN3_sf"/>
</dbReference>
<evidence type="ECO:0000256" key="12">
    <source>
        <dbReference type="SAM" id="Phobius"/>
    </source>
</evidence>
<protein>
    <submittedName>
        <fullName evidence="15">Interleukin 12 receptor, beta 2a</fullName>
    </submittedName>
</protein>
<feature type="domain" description="Fibronectin type-III" evidence="14">
    <location>
        <begin position="215"/>
        <end position="305"/>
    </location>
</feature>
<comment type="similarity">
    <text evidence="2">Belongs to the type I cytokine receptor family. Type 2 subfamily.</text>
</comment>
<dbReference type="SMART" id="SM00060">
    <property type="entry name" value="FN3"/>
    <property type="match status" value="4"/>
</dbReference>
<reference evidence="15" key="3">
    <citation type="submission" date="2025-09" db="UniProtKB">
        <authorList>
            <consortium name="Ensembl"/>
        </authorList>
    </citation>
    <scope>IDENTIFICATION</scope>
</reference>
<keyword evidence="16" id="KW-1185">Reference proteome</keyword>
<evidence type="ECO:0000256" key="3">
    <source>
        <dbReference type="ARBA" id="ARBA00022692"/>
    </source>
</evidence>
<dbReference type="PROSITE" id="PS01353">
    <property type="entry name" value="HEMATOPO_REC_L_F2"/>
    <property type="match status" value="1"/>
</dbReference>
<organism evidence="15 16">
    <name type="scientific">Sparus aurata</name>
    <name type="common">Gilthead sea bream</name>
    <dbReference type="NCBI Taxonomy" id="8175"/>
    <lineage>
        <taxon>Eukaryota</taxon>
        <taxon>Metazoa</taxon>
        <taxon>Chordata</taxon>
        <taxon>Craniata</taxon>
        <taxon>Vertebrata</taxon>
        <taxon>Euteleostomi</taxon>
        <taxon>Actinopterygii</taxon>
        <taxon>Neopterygii</taxon>
        <taxon>Teleostei</taxon>
        <taxon>Neoteleostei</taxon>
        <taxon>Acanthomorphata</taxon>
        <taxon>Eupercaria</taxon>
        <taxon>Spariformes</taxon>
        <taxon>Sparidae</taxon>
        <taxon>Sparus</taxon>
    </lineage>
</organism>
<evidence type="ECO:0000256" key="1">
    <source>
        <dbReference type="ARBA" id="ARBA00004479"/>
    </source>
</evidence>
<evidence type="ECO:0000313" key="16">
    <source>
        <dbReference type="Proteomes" id="UP000472265"/>
    </source>
</evidence>
<feature type="region of interest" description="Disordered" evidence="11">
    <location>
        <begin position="684"/>
        <end position="703"/>
    </location>
</feature>
<dbReference type="PANTHER" id="PTHR48423">
    <property type="entry name" value="INTERLEUKIN-27 RECEPTOR SUBUNIT ALPHA"/>
    <property type="match status" value="1"/>
</dbReference>
<keyword evidence="5" id="KW-0677">Repeat</keyword>
<feature type="compositionally biased region" description="Basic and acidic residues" evidence="11">
    <location>
        <begin position="684"/>
        <end position="693"/>
    </location>
</feature>
<comment type="subcellular location">
    <subcellularLocation>
        <location evidence="1">Membrane</location>
        <topology evidence="1">Single-pass type I membrane protein</topology>
    </subcellularLocation>
</comment>
<evidence type="ECO:0000256" key="9">
    <source>
        <dbReference type="ARBA" id="ARBA00023170"/>
    </source>
</evidence>
<keyword evidence="3 12" id="KW-0812">Transmembrane</keyword>
<keyword evidence="10" id="KW-0325">Glycoprotein</keyword>
<dbReference type="Pfam" id="PF00041">
    <property type="entry name" value="fn3"/>
    <property type="match status" value="1"/>
</dbReference>
<dbReference type="GO" id="GO:0004896">
    <property type="term" value="F:cytokine receptor activity"/>
    <property type="evidence" value="ECO:0007669"/>
    <property type="project" value="InterPro"/>
</dbReference>
<keyword evidence="9" id="KW-0675">Receptor</keyword>
<dbReference type="OrthoDB" id="10005435at2759"/>
<reference evidence="15" key="1">
    <citation type="submission" date="2021-04" db="EMBL/GenBank/DDBJ databases">
        <authorList>
            <consortium name="Wellcome Sanger Institute Data Sharing"/>
        </authorList>
    </citation>
    <scope>NUCLEOTIDE SEQUENCE [LARGE SCALE GENOMIC DNA]</scope>
</reference>
<dbReference type="GO" id="GO:0005886">
    <property type="term" value="C:plasma membrane"/>
    <property type="evidence" value="ECO:0007669"/>
    <property type="project" value="UniProtKB-ARBA"/>
</dbReference>
<evidence type="ECO:0000256" key="5">
    <source>
        <dbReference type="ARBA" id="ARBA00022737"/>
    </source>
</evidence>
<gene>
    <name evidence="15" type="primary">il12rb2</name>
</gene>
<sequence>MSQTRSILTVVTVLLAVQLCRGDTSCTISSSAGSMVQRGSSFNVSCTFNCVCKGSMASNHPPTPQKHIKFNDTTIYYNVVEISQNRTFSCHCTCSAALDPCGLDISAGYPPDRPTNISCIYKVKSNASGVVICTWNRGRDTFLWTTSQLWVRTGSGNHTVEPVTYNVTSNRSDSSSASLTVSSSVEVIAVWVKVRNGLGFAVSVTQNYSLSDIAMPSTPELGRPDCSSRECSIRVKQSVKTQHLEIQYGAEAQAWTSHPDLSSARVRTISALEPYRLYYFRARSKFSSGLWSQWSSNISSWTQEEAPAKELDVWYAEPASDFTSLTLHWKEADISIARGNITGYKVSVHSQNFGFNFSADTNADARSYTVQFCADCEVTVSARNSKGMSPPARIPNHHRNVKPLKLAHNPAGNHSVTISWRKPETALPHAAYVVEWYPQGHKMEELRWVRLSRADHQAVITGIQPYECYEGAVSVVYHDNSVSRSPFTGVTILESAPTAGPTVDGKVEGNKVTVTWKKIPRGQRGGCITHYTIYLEGDSRDLRTYDVKASERTHVVKDLPVTVYKLWMTASTAKGEGHAGQKVYVQIVGVAEDVQLSLILVCAGVVVIGLLLVCLYQTKAVKQRVWVLFQCLMLDDVPDPANSKWAKECTQEKGKIKLQLQPSNSTITEEEEEPILVDVEELPKQSKDTHRPADVSSQLPPLTILSPSTEPGSLLYPLTTYLKSFSHDSDSSDHTQTSLDTNTTIDYISSHGQDNIYEEEDEEEPLEDMLGFFPTHSIVIDQLAFGGKLTLDAVKIGGSDFFSGQPFLEEEHY</sequence>
<feature type="domain" description="Fibronectin type-III" evidence="14">
    <location>
        <begin position="402"/>
        <end position="498"/>
    </location>
</feature>
<dbReference type="FunCoup" id="A0A671VXP2">
    <property type="interactions" value="844"/>
</dbReference>
<evidence type="ECO:0000256" key="13">
    <source>
        <dbReference type="SAM" id="SignalP"/>
    </source>
</evidence>
<evidence type="ECO:0000256" key="8">
    <source>
        <dbReference type="ARBA" id="ARBA00023157"/>
    </source>
</evidence>
<dbReference type="AlphaFoldDB" id="A0A671VXP2"/>
<dbReference type="OMA" id="KWAKECT"/>
<proteinExistence type="inferred from homology"/>
<dbReference type="InterPro" id="IPR013783">
    <property type="entry name" value="Ig-like_fold"/>
</dbReference>
<dbReference type="InterPro" id="IPR003529">
    <property type="entry name" value="Hematopoietin_rcpt_Gp130_CS"/>
</dbReference>
<dbReference type="CDD" id="cd00063">
    <property type="entry name" value="FN3"/>
    <property type="match status" value="1"/>
</dbReference>
<evidence type="ECO:0000256" key="10">
    <source>
        <dbReference type="ARBA" id="ARBA00023180"/>
    </source>
</evidence>
<dbReference type="InterPro" id="IPR052672">
    <property type="entry name" value="Type1_Cytokine_Rcpt_Type2"/>
</dbReference>
<evidence type="ECO:0000256" key="6">
    <source>
        <dbReference type="ARBA" id="ARBA00022989"/>
    </source>
</evidence>
<evidence type="ECO:0000256" key="7">
    <source>
        <dbReference type="ARBA" id="ARBA00023136"/>
    </source>
</evidence>
<dbReference type="GeneTree" id="ENSGT00940000155776"/>
<dbReference type="PANTHER" id="PTHR48423:SF1">
    <property type="entry name" value="INTERLEUKIN-27 RECEPTOR SUBUNIT ALPHA"/>
    <property type="match status" value="1"/>
</dbReference>
<feature type="transmembrane region" description="Helical" evidence="12">
    <location>
        <begin position="596"/>
        <end position="616"/>
    </location>
</feature>
<dbReference type="Proteomes" id="UP000472265">
    <property type="component" value="Chromosome 11"/>
</dbReference>
<dbReference type="PROSITE" id="PS50853">
    <property type="entry name" value="FN3"/>
    <property type="match status" value="2"/>
</dbReference>